<feature type="chain" id="PRO_5009520160" evidence="2">
    <location>
        <begin position="32"/>
        <end position="623"/>
    </location>
</feature>
<gene>
    <name evidence="3" type="ORF">A2751_05910</name>
</gene>
<sequence length="623" mass="66643">MIFRKQKPFIYALLVCLFVLQAGVLTVPDQAAALSTIPTRVDSDKSKIMSDIFTSAAKAAWNSTYPKFFAKFDDKLKATFGVNSYLLYQQSLVEAKYLQDAYRNSYGSDAVTATSTFQIASQHENLPLNKTMSASQARQLGARDAGSGNRQSFEKNIQKLIVGGSSLFTSSNACGGVNKNAVRNTSEYLAAASTGVLAEDIDPTNPMKFYEQMGRFGSPYSSSIFWEEQLKGVAAQKESEARQAAHLELTAPGYKSPQKLDAQGRLITSAPLNSISAGQQSAQGTLFDSVLNASGSPYDTSSFKNFATSLATGAAGQLFSKYFGNFLGGILGDNMDSFQNTAGDVGRSIAESAVKNLSSKLYDNISRQIFQGKVLAESTGCSSNRVNRLANAATPNDKFDPDLQNEDPPPFTGDTSLPEIPLEEEPGDVSGALLLSASPPILEIDRKTRISWDASRVSDSEEGISLIPISEQSFPPQGSQCYSLDDARNATEEDIGKDQGLNVTLITDANDGDSRKDLKVSLVDPQPRQIVFVSDKVKIKSGQSATLGWDIKGYPDAVFSLDGESVFRSDERVVSPTATTTFSLIVSEANQCATLDSATVIIAVGKAAPTGGVAGISTLAPRE</sequence>
<feature type="region of interest" description="Disordered" evidence="1">
    <location>
        <begin position="130"/>
        <end position="150"/>
    </location>
</feature>
<feature type="signal peptide" evidence="2">
    <location>
        <begin position="1"/>
        <end position="31"/>
    </location>
</feature>
<feature type="region of interest" description="Disordered" evidence="1">
    <location>
        <begin position="392"/>
        <end position="424"/>
    </location>
</feature>
<accession>A0A1F5NNP5</accession>
<evidence type="ECO:0000313" key="4">
    <source>
        <dbReference type="Proteomes" id="UP000176864"/>
    </source>
</evidence>
<reference evidence="3 4" key="1">
    <citation type="journal article" date="2016" name="Nat. Commun.">
        <title>Thousands of microbial genomes shed light on interconnected biogeochemical processes in an aquifer system.</title>
        <authorList>
            <person name="Anantharaman K."/>
            <person name="Brown C.T."/>
            <person name="Hug L.A."/>
            <person name="Sharon I."/>
            <person name="Castelle C.J."/>
            <person name="Probst A.J."/>
            <person name="Thomas B.C."/>
            <person name="Singh A."/>
            <person name="Wilkins M.J."/>
            <person name="Karaoz U."/>
            <person name="Brodie E.L."/>
            <person name="Williams K.H."/>
            <person name="Hubbard S.S."/>
            <person name="Banfield J.F."/>
        </authorList>
    </citation>
    <scope>NUCLEOTIDE SEQUENCE [LARGE SCALE GENOMIC DNA]</scope>
</reference>
<proteinExistence type="predicted"/>
<evidence type="ECO:0000256" key="1">
    <source>
        <dbReference type="SAM" id="MobiDB-lite"/>
    </source>
</evidence>
<dbReference type="Proteomes" id="UP000176864">
    <property type="component" value="Unassembled WGS sequence"/>
</dbReference>
<evidence type="ECO:0000313" key="3">
    <source>
        <dbReference type="EMBL" id="OGE79144.1"/>
    </source>
</evidence>
<evidence type="ECO:0000256" key="2">
    <source>
        <dbReference type="SAM" id="SignalP"/>
    </source>
</evidence>
<dbReference type="AlphaFoldDB" id="A0A1F5NNP5"/>
<dbReference type="EMBL" id="MFEK01000007">
    <property type="protein sequence ID" value="OGE79144.1"/>
    <property type="molecule type" value="Genomic_DNA"/>
</dbReference>
<keyword evidence="2" id="KW-0732">Signal</keyword>
<name>A0A1F5NNP5_9BACT</name>
<protein>
    <submittedName>
        <fullName evidence="3">Uncharacterized protein</fullName>
    </submittedName>
</protein>
<dbReference type="STRING" id="1817824.A2751_05910"/>
<comment type="caution">
    <text evidence="3">The sequence shown here is derived from an EMBL/GenBank/DDBJ whole genome shotgun (WGS) entry which is preliminary data.</text>
</comment>
<organism evidence="3 4">
    <name type="scientific">Candidatus Doudnabacteria bacterium RIFCSPHIGHO2_01_FULL_46_14</name>
    <dbReference type="NCBI Taxonomy" id="1817824"/>
    <lineage>
        <taxon>Bacteria</taxon>
        <taxon>Candidatus Doudnaibacteriota</taxon>
    </lineage>
</organism>